<comment type="caution">
    <text evidence="1">The sequence shown here is derived from an EMBL/GenBank/DDBJ whole genome shotgun (WGS) entry which is preliminary data.</text>
</comment>
<evidence type="ECO:0000313" key="1">
    <source>
        <dbReference type="EMBL" id="MFB9260181.1"/>
    </source>
</evidence>
<dbReference type="Proteomes" id="UP001589700">
    <property type="component" value="Unassembled WGS sequence"/>
</dbReference>
<organism evidence="1 2">
    <name type="scientific">Dietzia aerolata</name>
    <dbReference type="NCBI Taxonomy" id="595984"/>
    <lineage>
        <taxon>Bacteria</taxon>
        <taxon>Bacillati</taxon>
        <taxon>Actinomycetota</taxon>
        <taxon>Actinomycetes</taxon>
        <taxon>Mycobacteriales</taxon>
        <taxon>Dietziaceae</taxon>
        <taxon>Dietzia</taxon>
    </lineage>
</organism>
<reference evidence="1 2" key="1">
    <citation type="submission" date="2024-09" db="EMBL/GenBank/DDBJ databases">
        <authorList>
            <person name="Sun Q."/>
            <person name="Mori K."/>
        </authorList>
    </citation>
    <scope>NUCLEOTIDE SEQUENCE [LARGE SCALE GENOMIC DNA]</scope>
    <source>
        <strain evidence="1 2">CCM 7659</strain>
    </source>
</reference>
<name>A0ABV5JQW3_9ACTN</name>
<sequence length="123" mass="13227">MKCTLPTDCGNSPRITLVGEFVRNWAGCEVDAVALRLADDAEWTFVGSARHSGAAMSAEACPARVPDQLVVTSIITHGRLASCDGYLETDGGRTDFSHVFRFASTSKTAAIKELRTYLIDTAD</sequence>
<keyword evidence="2" id="KW-1185">Reference proteome</keyword>
<proteinExistence type="predicted"/>
<protein>
    <recommendedName>
        <fullName evidence="3">Nuclear transport factor 2 family protein</fullName>
    </recommendedName>
</protein>
<dbReference type="InterPro" id="IPR032710">
    <property type="entry name" value="NTF2-like_dom_sf"/>
</dbReference>
<gene>
    <name evidence="1" type="ORF">ACFFVD_10230</name>
</gene>
<dbReference type="EMBL" id="JBHMDY010000004">
    <property type="protein sequence ID" value="MFB9260181.1"/>
    <property type="molecule type" value="Genomic_DNA"/>
</dbReference>
<dbReference type="Gene3D" id="3.10.450.50">
    <property type="match status" value="1"/>
</dbReference>
<evidence type="ECO:0000313" key="2">
    <source>
        <dbReference type="Proteomes" id="UP001589700"/>
    </source>
</evidence>
<evidence type="ECO:0008006" key="3">
    <source>
        <dbReference type="Google" id="ProtNLM"/>
    </source>
</evidence>
<dbReference type="SUPFAM" id="SSF54427">
    <property type="entry name" value="NTF2-like"/>
    <property type="match status" value="1"/>
</dbReference>
<dbReference type="RefSeq" id="WP_182630978.1">
    <property type="nucleotide sequence ID" value="NZ_JAALDM010000022.1"/>
</dbReference>
<accession>A0ABV5JQW3</accession>